<keyword evidence="2" id="KW-0493">Microtubule</keyword>
<feature type="coiled-coil region" evidence="8">
    <location>
        <begin position="425"/>
        <end position="473"/>
    </location>
</feature>
<feature type="domain" description="Kinesin motor" evidence="10">
    <location>
        <begin position="97"/>
        <end position="423"/>
    </location>
</feature>
<evidence type="ECO:0000256" key="8">
    <source>
        <dbReference type="SAM" id="Coils"/>
    </source>
</evidence>
<evidence type="ECO:0000256" key="2">
    <source>
        <dbReference type="ARBA" id="ARBA00022701"/>
    </source>
</evidence>
<dbReference type="PROSITE" id="PS50067">
    <property type="entry name" value="KINESIN_MOTOR_2"/>
    <property type="match status" value="1"/>
</dbReference>
<dbReference type="InterPro" id="IPR036961">
    <property type="entry name" value="Kinesin_motor_dom_sf"/>
</dbReference>
<dbReference type="PANTHER" id="PTHR47972:SF9">
    <property type="entry name" value="KINESIN-LIKE PROTEIN KIN-14U"/>
    <property type="match status" value="1"/>
</dbReference>
<dbReference type="Pfam" id="PF00225">
    <property type="entry name" value="Kinesin"/>
    <property type="match status" value="1"/>
</dbReference>
<dbReference type="GeneID" id="105032110"/>
<dbReference type="GO" id="GO:0008017">
    <property type="term" value="F:microtubule binding"/>
    <property type="evidence" value="ECO:0007669"/>
    <property type="project" value="InterPro"/>
</dbReference>
<dbReference type="PANTHER" id="PTHR47972">
    <property type="entry name" value="KINESIN-LIKE PROTEIN KLP-3"/>
    <property type="match status" value="1"/>
</dbReference>
<keyword evidence="5 8" id="KW-0175">Coiled coil</keyword>
<evidence type="ECO:0000256" key="6">
    <source>
        <dbReference type="ARBA" id="ARBA00023175"/>
    </source>
</evidence>
<evidence type="ECO:0000313" key="11">
    <source>
        <dbReference type="Proteomes" id="UP000504607"/>
    </source>
</evidence>
<reference evidence="12" key="1">
    <citation type="submission" date="2025-08" db="UniProtKB">
        <authorList>
            <consortium name="RefSeq"/>
        </authorList>
    </citation>
    <scope>IDENTIFICATION</scope>
</reference>
<proteinExistence type="inferred from homology"/>
<dbReference type="SUPFAM" id="SSF52540">
    <property type="entry name" value="P-loop containing nucleoside triphosphate hydrolases"/>
    <property type="match status" value="1"/>
</dbReference>
<dbReference type="GO" id="GO:0007018">
    <property type="term" value="P:microtubule-based movement"/>
    <property type="evidence" value="ECO:0007669"/>
    <property type="project" value="InterPro"/>
</dbReference>
<gene>
    <name evidence="12" type="primary">LOC105032110</name>
</gene>
<organism evidence="11 12">
    <name type="scientific">Elaeis guineensis var. tenera</name>
    <name type="common">Oil palm</name>
    <dbReference type="NCBI Taxonomy" id="51953"/>
    <lineage>
        <taxon>Eukaryota</taxon>
        <taxon>Viridiplantae</taxon>
        <taxon>Streptophyta</taxon>
        <taxon>Embryophyta</taxon>
        <taxon>Tracheophyta</taxon>
        <taxon>Spermatophyta</taxon>
        <taxon>Magnoliopsida</taxon>
        <taxon>Liliopsida</taxon>
        <taxon>Arecaceae</taxon>
        <taxon>Arecoideae</taxon>
        <taxon>Cocoseae</taxon>
        <taxon>Elaeidinae</taxon>
        <taxon>Elaeis</taxon>
    </lineage>
</organism>
<dbReference type="GO" id="GO:0005874">
    <property type="term" value="C:microtubule"/>
    <property type="evidence" value="ECO:0007669"/>
    <property type="project" value="UniProtKB-KW"/>
</dbReference>
<sequence length="636" mass="70273">MEPMEEPLRGIGNLHLDLSDGIVAASESGEVPSTPSMVYTDVNVVPEHDNEVSVPAISSFQDSIFLKAEISALRAKQRSLDVKRREALDKILDIKGSIRVFCRIRNGLSMDNKKIMSPISTGLEKITVRSVGTRKEFNVDKVFPQDSTQEDVFLEVEPILRSALDGHNVCILAYGQTGTGKTYTMEGTNDRQGIVPRAIEELFRQVSKDKSTSFSLSMSMLEVYMGSLGDLLSQRHPSARTMNSIPKCSLSILTGSNGTVEVEGLTDVMVPDLKHANRWYARGRRARATCWTNVNEASSRSHCLTRITICRSGDKVEGDKVVSKLWLVDLGGSERLLKTGATGQTLDEGKAINLSLSALGDVIAALKRKRNHIPYRNSKLTQILSDSLGDGSKVLMIVHISASEDDVAETICSLSFAKRVRAIEANVSEDAKKQKEKSIAELEQQIHDTEEELHKVRSQIERVENMVQENNKLFLNDDQKGSPRSPLILDQIEIVGSPQTTKKVIGKTCHTSVPHFMASTACSRQRQSAAGEVNSKLRAMRFGNKSSANFLGSQFLSYSGPYLLANSRSSKSKQVTCEANISKCRHSLFSCNPDNASQNSTDLKPPNLPRNKKVSTSQPNFRVTPHQHRRRMSDLT</sequence>
<dbReference type="InterPro" id="IPR001752">
    <property type="entry name" value="Kinesin_motor_dom"/>
</dbReference>
<name>A0A6I9Q8P5_ELAGV</name>
<accession>A0A6I9Q8P5</accession>
<dbReference type="InterPro" id="IPR027640">
    <property type="entry name" value="Kinesin-like_fam"/>
</dbReference>
<dbReference type="AlphaFoldDB" id="A0A6I9Q8P5"/>
<evidence type="ECO:0000313" key="12">
    <source>
        <dbReference type="RefSeq" id="XP_010904765.1"/>
    </source>
</evidence>
<dbReference type="OrthoDB" id="3176171at2759"/>
<dbReference type="KEGG" id="egu:105032110"/>
<keyword evidence="11" id="KW-1185">Reference proteome</keyword>
<keyword evidence="3 7" id="KW-0547">Nucleotide-binding</keyword>
<evidence type="ECO:0000256" key="9">
    <source>
        <dbReference type="SAM" id="MobiDB-lite"/>
    </source>
</evidence>
<keyword evidence="6 7" id="KW-0505">Motor protein</keyword>
<dbReference type="InterPro" id="IPR027417">
    <property type="entry name" value="P-loop_NTPase"/>
</dbReference>
<evidence type="ECO:0000256" key="1">
    <source>
        <dbReference type="ARBA" id="ARBA00010899"/>
    </source>
</evidence>
<protein>
    <submittedName>
        <fullName evidence="12">Kinesin-like protein KIN-14O isoform X1</fullName>
    </submittedName>
</protein>
<evidence type="ECO:0000256" key="7">
    <source>
        <dbReference type="PROSITE-ProRule" id="PRU00283"/>
    </source>
</evidence>
<evidence type="ECO:0000259" key="10">
    <source>
        <dbReference type="PROSITE" id="PS50067"/>
    </source>
</evidence>
<feature type="binding site" evidence="7">
    <location>
        <begin position="175"/>
        <end position="182"/>
    </location>
    <ligand>
        <name>ATP</name>
        <dbReference type="ChEBI" id="CHEBI:30616"/>
    </ligand>
</feature>
<dbReference type="FunFam" id="3.40.850.10:FF:000074">
    <property type="entry name" value="p-loop containing nucleoside triphosphate hydrolase superfamily protein"/>
    <property type="match status" value="1"/>
</dbReference>
<dbReference type="SMART" id="SM00129">
    <property type="entry name" value="KISc"/>
    <property type="match status" value="1"/>
</dbReference>
<feature type="compositionally biased region" description="Basic residues" evidence="9">
    <location>
        <begin position="625"/>
        <end position="636"/>
    </location>
</feature>
<dbReference type="PRINTS" id="PR00380">
    <property type="entry name" value="KINESINHEAVY"/>
</dbReference>
<evidence type="ECO:0000256" key="3">
    <source>
        <dbReference type="ARBA" id="ARBA00022741"/>
    </source>
</evidence>
<dbReference type="Gene3D" id="3.40.850.10">
    <property type="entry name" value="Kinesin motor domain"/>
    <property type="match status" value="1"/>
</dbReference>
<keyword evidence="4 7" id="KW-0067">ATP-binding</keyword>
<feature type="region of interest" description="Disordered" evidence="9">
    <location>
        <begin position="595"/>
        <end position="636"/>
    </location>
</feature>
<dbReference type="InParanoid" id="A0A6I9Q8P5"/>
<dbReference type="Proteomes" id="UP000504607">
    <property type="component" value="Unplaced"/>
</dbReference>
<dbReference type="RefSeq" id="XP_010904765.1">
    <property type="nucleotide sequence ID" value="XM_010906463.3"/>
</dbReference>
<dbReference type="FunCoup" id="A0A6I9Q8P5">
    <property type="interactions" value="237"/>
</dbReference>
<comment type="similarity">
    <text evidence="1">Belongs to the TRAFAC class myosin-kinesin ATPase superfamily. Kinesin family. KIN-14 subfamily.</text>
</comment>
<dbReference type="GO" id="GO:0003777">
    <property type="term" value="F:microtubule motor activity"/>
    <property type="evidence" value="ECO:0007669"/>
    <property type="project" value="InterPro"/>
</dbReference>
<evidence type="ECO:0000256" key="5">
    <source>
        <dbReference type="ARBA" id="ARBA00023054"/>
    </source>
</evidence>
<dbReference type="GO" id="GO:0005524">
    <property type="term" value="F:ATP binding"/>
    <property type="evidence" value="ECO:0007669"/>
    <property type="project" value="UniProtKB-UniRule"/>
</dbReference>
<evidence type="ECO:0000256" key="4">
    <source>
        <dbReference type="ARBA" id="ARBA00022840"/>
    </source>
</evidence>